<accession>A0ABV0XVQ8</accession>
<name>A0ABV0XVQ8_9TELE</name>
<protein>
    <submittedName>
        <fullName evidence="1">Uncharacterized protein</fullName>
    </submittedName>
</protein>
<dbReference type="Proteomes" id="UP001469553">
    <property type="component" value="Unassembled WGS sequence"/>
</dbReference>
<organism evidence="1 2">
    <name type="scientific">Ameca splendens</name>
    <dbReference type="NCBI Taxonomy" id="208324"/>
    <lineage>
        <taxon>Eukaryota</taxon>
        <taxon>Metazoa</taxon>
        <taxon>Chordata</taxon>
        <taxon>Craniata</taxon>
        <taxon>Vertebrata</taxon>
        <taxon>Euteleostomi</taxon>
        <taxon>Actinopterygii</taxon>
        <taxon>Neopterygii</taxon>
        <taxon>Teleostei</taxon>
        <taxon>Neoteleostei</taxon>
        <taxon>Acanthomorphata</taxon>
        <taxon>Ovalentaria</taxon>
        <taxon>Atherinomorphae</taxon>
        <taxon>Cyprinodontiformes</taxon>
        <taxon>Goodeidae</taxon>
        <taxon>Ameca</taxon>
    </lineage>
</organism>
<proteinExistence type="predicted"/>
<sequence>MVTWIGGGEEGICNQIEQSETRGTPLSTLPFVESKPIAKLNIGNEWIKLTLKVWMEVKKMLKDTGSISRALPTVGNIEFPPPHEIMDLGDGLLKVLPSLISCLKEPALSLFHR</sequence>
<keyword evidence="2" id="KW-1185">Reference proteome</keyword>
<gene>
    <name evidence="1" type="ORF">AMECASPLE_033730</name>
</gene>
<reference evidence="1 2" key="1">
    <citation type="submission" date="2021-06" db="EMBL/GenBank/DDBJ databases">
        <authorList>
            <person name="Palmer J.M."/>
        </authorList>
    </citation>
    <scope>NUCLEOTIDE SEQUENCE [LARGE SCALE GENOMIC DNA]</scope>
    <source>
        <strain evidence="1 2">AS_MEX2019</strain>
        <tissue evidence="1">Muscle</tissue>
    </source>
</reference>
<comment type="caution">
    <text evidence="1">The sequence shown here is derived from an EMBL/GenBank/DDBJ whole genome shotgun (WGS) entry which is preliminary data.</text>
</comment>
<evidence type="ECO:0000313" key="2">
    <source>
        <dbReference type="Proteomes" id="UP001469553"/>
    </source>
</evidence>
<dbReference type="EMBL" id="JAHRIP010014044">
    <property type="protein sequence ID" value="MEQ2285608.1"/>
    <property type="molecule type" value="Genomic_DNA"/>
</dbReference>
<evidence type="ECO:0000313" key="1">
    <source>
        <dbReference type="EMBL" id="MEQ2285608.1"/>
    </source>
</evidence>